<comment type="caution">
    <text evidence="2">The sequence shown here is derived from an EMBL/GenBank/DDBJ whole genome shotgun (WGS) entry which is preliminary data.</text>
</comment>
<evidence type="ECO:0000313" key="3">
    <source>
        <dbReference type="Proteomes" id="UP000830835"/>
    </source>
</evidence>
<organism evidence="2 3">
    <name type="scientific">Thermostichus vulcanus str. 'Rupite'</name>
    <dbReference type="NCBI Taxonomy" id="2813851"/>
    <lineage>
        <taxon>Bacteria</taxon>
        <taxon>Bacillati</taxon>
        <taxon>Cyanobacteriota</taxon>
        <taxon>Cyanophyceae</taxon>
        <taxon>Thermostichales</taxon>
        <taxon>Thermostichaceae</taxon>
        <taxon>Thermostichus</taxon>
    </lineage>
</organism>
<dbReference type="EMBL" id="JAFIRA010000107">
    <property type="protein sequence ID" value="MCJ2544651.1"/>
    <property type="molecule type" value="Genomic_DNA"/>
</dbReference>
<dbReference type="Proteomes" id="UP000830835">
    <property type="component" value="Unassembled WGS sequence"/>
</dbReference>
<evidence type="ECO:0000256" key="1">
    <source>
        <dbReference type="SAM" id="Coils"/>
    </source>
</evidence>
<accession>A0ABT0CFV3</accession>
<proteinExistence type="predicted"/>
<gene>
    <name evidence="2" type="ORF">JX360_17385</name>
</gene>
<name>A0ABT0CFV3_THEVL</name>
<dbReference type="RefSeq" id="WP_244353473.1">
    <property type="nucleotide sequence ID" value="NZ_JAFIRA010000107.1"/>
</dbReference>
<keyword evidence="1" id="KW-0175">Coiled coil</keyword>
<reference evidence="2" key="1">
    <citation type="submission" date="2021-02" db="EMBL/GenBank/DDBJ databases">
        <title>The CRISPR/cas machinery reduction and long-range gene transfer in the hot spring cyanobacterium Synechococcus.</title>
        <authorList>
            <person name="Dvorak P."/>
            <person name="Jahodarova E."/>
            <person name="Hasler P."/>
            <person name="Poulickova A."/>
        </authorList>
    </citation>
    <scope>NUCLEOTIDE SEQUENCE</scope>
    <source>
        <strain evidence="2">Rupite</strain>
    </source>
</reference>
<keyword evidence="3" id="KW-1185">Reference proteome</keyword>
<sequence length="285" mass="31009">MVFPTIRVPQLLLFVEAASLLQDSSQVLLQAGQAAADLPELIAAAQARAETQLEPLGIPADLRAQVYGILRLTPPQLVLADLQDLVDNGSGPDVEAFLEQVGSASTLLRFPPALVGSVALGLLLERLDFSTEEAEALRTNRAQLEQTLAELASHYAIDLEPLRTATEIALQPASPEELVQLGQDLWAVESEAEPEPQLELAGPLLFMMVADHLLAMESVLTPEQRLDLQTNRGQAETRYLAMQKLGRIENLAEQQAYIQAWIDQTPPADLLRALDQLFAVLEVGS</sequence>
<evidence type="ECO:0000313" key="2">
    <source>
        <dbReference type="EMBL" id="MCJ2544651.1"/>
    </source>
</evidence>
<feature type="coiled-coil region" evidence="1">
    <location>
        <begin position="127"/>
        <end position="154"/>
    </location>
</feature>
<protein>
    <submittedName>
        <fullName evidence="2">Uncharacterized protein</fullName>
    </submittedName>
</protein>